<keyword evidence="2" id="KW-1185">Reference proteome</keyword>
<evidence type="ECO:0000313" key="2">
    <source>
        <dbReference type="Proteomes" id="UP001149074"/>
    </source>
</evidence>
<reference evidence="1" key="1">
    <citation type="submission" date="2022-11" db="EMBL/GenBank/DDBJ databases">
        <authorList>
            <person name="Petersen C."/>
        </authorList>
    </citation>
    <scope>NUCLEOTIDE SEQUENCE</scope>
    <source>
        <strain evidence="1">IBT 30761</strain>
    </source>
</reference>
<dbReference type="RefSeq" id="XP_056472526.1">
    <property type="nucleotide sequence ID" value="XM_056621720.1"/>
</dbReference>
<keyword evidence="1" id="KW-0378">Hydrolase</keyword>
<dbReference type="OrthoDB" id="4526881at2759"/>
<reference evidence="1" key="2">
    <citation type="journal article" date="2023" name="IMA Fungus">
        <title>Comparative genomic study of the Penicillium genus elucidates a diverse pangenome and 15 lateral gene transfer events.</title>
        <authorList>
            <person name="Petersen C."/>
            <person name="Sorensen T."/>
            <person name="Nielsen M.R."/>
            <person name="Sondergaard T.E."/>
            <person name="Sorensen J.L."/>
            <person name="Fitzpatrick D.A."/>
            <person name="Frisvad J.C."/>
            <person name="Nielsen K.L."/>
        </authorList>
    </citation>
    <scope>NUCLEOTIDE SEQUENCE</scope>
    <source>
        <strain evidence="1">IBT 30761</strain>
    </source>
</reference>
<sequence length="238" mass="25853">MRRDNNNTSLCIDYSNVAGYWKAIVDSPREESESSSDKAQTTDQCHISGEDYEEGFGAFVAGTLDASIYYEASGFMTVDGTTDLTYGIAGIGDIDMSKSGEGNPATSEGEKTILEGNTASAGKGRNFVTFSPYYKTAYQIATLNGSSESDWCHAATPFNRKLSTRVILDLGNLTAYFLPQSEDKISEEIKSRKANKISTGEGNAIYSTSGDGGVIFLSTFIRFGMDVEFSIWFPPLRP</sequence>
<evidence type="ECO:0000313" key="1">
    <source>
        <dbReference type="EMBL" id="KAJ5090545.1"/>
    </source>
</evidence>
<dbReference type="GO" id="GO:0016787">
    <property type="term" value="F:hydrolase activity"/>
    <property type="evidence" value="ECO:0007669"/>
    <property type="project" value="UniProtKB-KW"/>
</dbReference>
<dbReference type="AlphaFoldDB" id="A0A9W9EZ20"/>
<comment type="caution">
    <text evidence="1">The sequence shown here is derived from an EMBL/GenBank/DDBJ whole genome shotgun (WGS) entry which is preliminary data.</text>
</comment>
<name>A0A9W9EZ20_9EURO</name>
<gene>
    <name evidence="1" type="ORF">N7532_009229</name>
</gene>
<proteinExistence type="predicted"/>
<accession>A0A9W9EZ20</accession>
<dbReference type="EMBL" id="JAPQKI010000009">
    <property type="protein sequence ID" value="KAJ5090545.1"/>
    <property type="molecule type" value="Genomic_DNA"/>
</dbReference>
<dbReference type="Proteomes" id="UP001149074">
    <property type="component" value="Unassembled WGS sequence"/>
</dbReference>
<protein>
    <submittedName>
        <fullName evidence="1">Glycoside hydrolase family 18 protein</fullName>
    </submittedName>
</protein>
<organism evidence="1 2">
    <name type="scientific">Penicillium argentinense</name>
    <dbReference type="NCBI Taxonomy" id="1131581"/>
    <lineage>
        <taxon>Eukaryota</taxon>
        <taxon>Fungi</taxon>
        <taxon>Dikarya</taxon>
        <taxon>Ascomycota</taxon>
        <taxon>Pezizomycotina</taxon>
        <taxon>Eurotiomycetes</taxon>
        <taxon>Eurotiomycetidae</taxon>
        <taxon>Eurotiales</taxon>
        <taxon>Aspergillaceae</taxon>
        <taxon>Penicillium</taxon>
    </lineage>
</organism>
<dbReference type="GeneID" id="81360699"/>